<reference evidence="2" key="1">
    <citation type="journal article" date="2012" name="Science">
        <title>The Paleozoic origin of enzymatic lignin decomposition reconstructed from 31 fungal genomes.</title>
        <authorList>
            <person name="Floudas D."/>
            <person name="Binder M."/>
            <person name="Riley R."/>
            <person name="Barry K."/>
            <person name="Blanchette R.A."/>
            <person name="Henrissat B."/>
            <person name="Martinez A.T."/>
            <person name="Otillar R."/>
            <person name="Spatafora J.W."/>
            <person name="Yadav J.S."/>
            <person name="Aerts A."/>
            <person name="Benoit I."/>
            <person name="Boyd A."/>
            <person name="Carlson A."/>
            <person name="Copeland A."/>
            <person name="Coutinho P.M."/>
            <person name="de Vries R.P."/>
            <person name="Ferreira P."/>
            <person name="Findley K."/>
            <person name="Foster B."/>
            <person name="Gaskell J."/>
            <person name="Glotzer D."/>
            <person name="Gorecki P."/>
            <person name="Heitman J."/>
            <person name="Hesse C."/>
            <person name="Hori C."/>
            <person name="Igarashi K."/>
            <person name="Jurgens J.A."/>
            <person name="Kallen N."/>
            <person name="Kersten P."/>
            <person name="Kohler A."/>
            <person name="Kuees U."/>
            <person name="Kumar T.K.A."/>
            <person name="Kuo A."/>
            <person name="LaButti K."/>
            <person name="Larrondo L.F."/>
            <person name="Lindquist E."/>
            <person name="Ling A."/>
            <person name="Lombard V."/>
            <person name="Lucas S."/>
            <person name="Lundell T."/>
            <person name="Martin R."/>
            <person name="McLaughlin D.J."/>
            <person name="Morgenstern I."/>
            <person name="Morin E."/>
            <person name="Murat C."/>
            <person name="Nagy L.G."/>
            <person name="Nolan M."/>
            <person name="Ohm R.A."/>
            <person name="Patyshakuliyeva A."/>
            <person name="Rokas A."/>
            <person name="Ruiz-Duenas F.J."/>
            <person name="Sabat G."/>
            <person name="Salamov A."/>
            <person name="Samejima M."/>
            <person name="Schmutz J."/>
            <person name="Slot J.C."/>
            <person name="St John F."/>
            <person name="Stenlid J."/>
            <person name="Sun H."/>
            <person name="Sun S."/>
            <person name="Syed K."/>
            <person name="Tsang A."/>
            <person name="Wiebenga A."/>
            <person name="Young D."/>
            <person name="Pisabarro A."/>
            <person name="Eastwood D.C."/>
            <person name="Martin F."/>
            <person name="Cullen D."/>
            <person name="Grigoriev I.V."/>
            <person name="Hibbett D.S."/>
        </authorList>
    </citation>
    <scope>NUCLEOTIDE SEQUENCE [LARGE SCALE GENOMIC DNA]</scope>
    <source>
        <strain evidence="2">TFB10046</strain>
    </source>
</reference>
<protein>
    <submittedName>
        <fullName evidence="1">Uncharacterized protein</fullName>
    </submittedName>
</protein>
<keyword evidence="2" id="KW-1185">Reference proteome</keyword>
<sequence>MYLFGLPLSTLGVDSEGMYRHEVVLLERAVSRVDEYGMGDIETADAIQARIDRVEEMLANPWHKSWFFGGGLRLGIHILLAEGRFLGEEMLRRYDLRKLQANA</sequence>
<gene>
    <name evidence="1" type="ORF">AURDEDRAFT_178689</name>
</gene>
<name>J0L7H4_AURST</name>
<dbReference type="Proteomes" id="UP000006514">
    <property type="component" value="Unassembled WGS sequence"/>
</dbReference>
<dbReference type="AlphaFoldDB" id="J0L7H4"/>
<evidence type="ECO:0000313" key="2">
    <source>
        <dbReference type="Proteomes" id="UP000006514"/>
    </source>
</evidence>
<dbReference type="KEGG" id="adl:AURDEDRAFT_178689"/>
<evidence type="ECO:0000313" key="1">
    <source>
        <dbReference type="EMBL" id="EJD32266.1"/>
    </source>
</evidence>
<dbReference type="EMBL" id="JH689150">
    <property type="protein sequence ID" value="EJD32266.1"/>
    <property type="molecule type" value="Genomic_DNA"/>
</dbReference>
<organism evidence="1 2">
    <name type="scientific">Auricularia subglabra (strain TFB-10046 / SS5)</name>
    <name type="common">White-rot fungus</name>
    <name type="synonym">Auricularia delicata (strain TFB10046)</name>
    <dbReference type="NCBI Taxonomy" id="717982"/>
    <lineage>
        <taxon>Eukaryota</taxon>
        <taxon>Fungi</taxon>
        <taxon>Dikarya</taxon>
        <taxon>Basidiomycota</taxon>
        <taxon>Agaricomycotina</taxon>
        <taxon>Agaricomycetes</taxon>
        <taxon>Auriculariales</taxon>
        <taxon>Auriculariaceae</taxon>
        <taxon>Auricularia</taxon>
    </lineage>
</organism>
<accession>J0L7H4</accession>
<dbReference type="InParanoid" id="J0L7H4"/>
<proteinExistence type="predicted"/>